<dbReference type="InterPro" id="IPR021007">
    <property type="entry name" value="Sex_determ_C"/>
</dbReference>
<dbReference type="OrthoDB" id="8194777at2759"/>
<feature type="domain" description="Complementary sex determiner C-terminal" evidence="3">
    <location>
        <begin position="348"/>
        <end position="416"/>
    </location>
</feature>
<feature type="region of interest" description="Disordered" evidence="2">
    <location>
        <begin position="322"/>
        <end position="347"/>
    </location>
</feature>
<evidence type="ECO:0000256" key="1">
    <source>
        <dbReference type="ARBA" id="ARBA00007365"/>
    </source>
</evidence>
<gene>
    <name evidence="5" type="ORF">WN48_02265</name>
</gene>
<dbReference type="SUPFAM" id="SSF50891">
    <property type="entry name" value="Cyclophilin-like"/>
    <property type="match status" value="1"/>
</dbReference>
<feature type="compositionally biased region" description="Basic and acidic residues" evidence="2">
    <location>
        <begin position="322"/>
        <end position="343"/>
    </location>
</feature>
<feature type="domain" description="Complementary sex determination N-terminal" evidence="4">
    <location>
        <begin position="35"/>
        <end position="173"/>
    </location>
</feature>
<evidence type="ECO:0000256" key="2">
    <source>
        <dbReference type="SAM" id="MobiDB-lite"/>
    </source>
</evidence>
<proteinExistence type="inferred from homology"/>
<feature type="region of interest" description="Disordered" evidence="2">
    <location>
        <begin position="1"/>
        <end position="105"/>
    </location>
</feature>
<dbReference type="Pfam" id="PF12278">
    <property type="entry name" value="SDP_N"/>
    <property type="match status" value="1"/>
</dbReference>
<dbReference type="EMBL" id="KQ761605">
    <property type="protein sequence ID" value="OAD57339.1"/>
    <property type="molecule type" value="Genomic_DNA"/>
</dbReference>
<keyword evidence="6" id="KW-1185">Reference proteome</keyword>
<dbReference type="InterPro" id="IPR022063">
    <property type="entry name" value="Sex_determin_N"/>
</dbReference>
<name>A0A310SLF9_9HYME</name>
<dbReference type="AlphaFoldDB" id="A0A310SLF9"/>
<reference evidence="5 6" key="1">
    <citation type="submission" date="2015-07" db="EMBL/GenBank/DDBJ databases">
        <title>The genome of Eufriesea mexicana.</title>
        <authorList>
            <person name="Pan H."/>
            <person name="Kapheim K."/>
        </authorList>
    </citation>
    <scope>NUCLEOTIDE SEQUENCE [LARGE SCALE GENOMIC DNA]</scope>
    <source>
        <strain evidence="5">0111107269</strain>
        <tissue evidence="5">Whole body</tissue>
    </source>
</reference>
<dbReference type="GO" id="GO:0071013">
    <property type="term" value="C:catalytic step 2 spliceosome"/>
    <property type="evidence" value="ECO:0007669"/>
    <property type="project" value="TreeGrafter"/>
</dbReference>
<evidence type="ECO:0000313" key="5">
    <source>
        <dbReference type="EMBL" id="OAD57339.1"/>
    </source>
</evidence>
<dbReference type="InterPro" id="IPR044666">
    <property type="entry name" value="Cyclophilin_A-like"/>
</dbReference>
<dbReference type="GO" id="GO:0003755">
    <property type="term" value="F:peptidyl-prolyl cis-trans isomerase activity"/>
    <property type="evidence" value="ECO:0007669"/>
    <property type="project" value="InterPro"/>
</dbReference>
<dbReference type="InterPro" id="IPR029000">
    <property type="entry name" value="Cyclophilin-like_dom_sf"/>
</dbReference>
<protein>
    <submittedName>
        <fullName evidence="5">Peptidyl-prolyl cis-trans isomerase CWC27 like protein</fullName>
    </submittedName>
</protein>
<accession>A0A310SLF9</accession>
<dbReference type="Gene3D" id="2.40.100.10">
    <property type="entry name" value="Cyclophilin-like"/>
    <property type="match status" value="1"/>
</dbReference>
<dbReference type="PANTHER" id="PTHR45625">
    <property type="entry name" value="PEPTIDYL-PROLYL CIS-TRANS ISOMERASE-RELATED"/>
    <property type="match status" value="1"/>
</dbReference>
<feature type="region of interest" description="Disordered" evidence="2">
    <location>
        <begin position="216"/>
        <end position="306"/>
    </location>
</feature>
<organism evidence="5 6">
    <name type="scientific">Eufriesea mexicana</name>
    <dbReference type="NCBI Taxonomy" id="516756"/>
    <lineage>
        <taxon>Eukaryota</taxon>
        <taxon>Metazoa</taxon>
        <taxon>Ecdysozoa</taxon>
        <taxon>Arthropoda</taxon>
        <taxon>Hexapoda</taxon>
        <taxon>Insecta</taxon>
        <taxon>Pterygota</taxon>
        <taxon>Neoptera</taxon>
        <taxon>Endopterygota</taxon>
        <taxon>Hymenoptera</taxon>
        <taxon>Apocrita</taxon>
        <taxon>Aculeata</taxon>
        <taxon>Apoidea</taxon>
        <taxon>Anthophila</taxon>
        <taxon>Apidae</taxon>
        <taxon>Eufriesea</taxon>
    </lineage>
</organism>
<dbReference type="Pfam" id="PF11671">
    <property type="entry name" value="Apis_Csd"/>
    <property type="match status" value="1"/>
</dbReference>
<feature type="compositionally biased region" description="Basic and acidic residues" evidence="2">
    <location>
        <begin position="81"/>
        <end position="95"/>
    </location>
</feature>
<evidence type="ECO:0000313" key="6">
    <source>
        <dbReference type="Proteomes" id="UP000250275"/>
    </source>
</evidence>
<dbReference type="PANTHER" id="PTHR45625:SF6">
    <property type="entry name" value="SPLICEOSOME-ASSOCIATED PROTEIN CWC27 HOMOLOG"/>
    <property type="match status" value="1"/>
</dbReference>
<feature type="compositionally biased region" description="Basic residues" evidence="2">
    <location>
        <begin position="229"/>
        <end position="240"/>
    </location>
</feature>
<sequence length="468" mass="55540">MKRNVSSHSHRDEKCKSSRSEDHETGSRARTEEEKLRRRREWMKQKEREREHEKLKEKMILEYEIQRARQKGLPLPKRRLSHQDRSKNESRSPENRHRRTATSNTCKTSILSEKVESSDGTTSLFKGPEGIQVSATELRRIKVDIHRKIMGKTTIGELQRDIINPEDVVLKRRTGEGSKPIFEREEIKGSTKTEEIEEHRTVVAINNENLENKSKTCKKFATSSSPLRSRSRSPRRTSHHSRYDSSKHSKDSYRNDRDRSRGKSKEYQEKDRRHGESRDVEEDHLRERKSHQDHSRSREREERKWDRDSCHRFKDERYYREYQERSRGRSRERRDRDTSRERGVPTSHYFEQIHVPLYYSNFSPRPIMVGPLVPMRGQVPLSSRHMMSPFPLRPFPPRFIPPDMYRLRPPPNPSGDPRGTGEGSNIYEEPFKDKFHTRLLTFFLRDLIAMANAGKDDNGSQFFFTLSS</sequence>
<evidence type="ECO:0000259" key="3">
    <source>
        <dbReference type="Pfam" id="PF11671"/>
    </source>
</evidence>
<evidence type="ECO:0000259" key="4">
    <source>
        <dbReference type="Pfam" id="PF12278"/>
    </source>
</evidence>
<dbReference type="Proteomes" id="UP000250275">
    <property type="component" value="Unassembled WGS sequence"/>
</dbReference>
<feature type="compositionally biased region" description="Basic and acidic residues" evidence="2">
    <location>
        <begin position="9"/>
        <end position="67"/>
    </location>
</feature>
<feature type="compositionally biased region" description="Basic and acidic residues" evidence="2">
    <location>
        <begin position="241"/>
        <end position="306"/>
    </location>
</feature>
<keyword evidence="5" id="KW-0413">Isomerase</keyword>
<comment type="similarity">
    <text evidence="1">Belongs to the cyclophilin-type PPIase family.</text>
</comment>